<dbReference type="PANTHER" id="PTHR47219">
    <property type="entry name" value="RAB GTPASE-ACTIVATING PROTEIN 1-LIKE"/>
    <property type="match status" value="1"/>
</dbReference>
<feature type="region of interest" description="Disordered" evidence="2">
    <location>
        <begin position="32"/>
        <end position="57"/>
    </location>
</feature>
<evidence type="ECO:0000256" key="2">
    <source>
        <dbReference type="SAM" id="MobiDB-lite"/>
    </source>
</evidence>
<feature type="compositionally biased region" description="Low complexity" evidence="2">
    <location>
        <begin position="644"/>
        <end position="656"/>
    </location>
</feature>
<feature type="compositionally biased region" description="Acidic residues" evidence="2">
    <location>
        <begin position="85"/>
        <end position="96"/>
    </location>
</feature>
<organism evidence="5 6">
    <name type="scientific">Toxocara canis</name>
    <name type="common">Canine roundworm</name>
    <dbReference type="NCBI Taxonomy" id="6265"/>
    <lineage>
        <taxon>Eukaryota</taxon>
        <taxon>Metazoa</taxon>
        <taxon>Ecdysozoa</taxon>
        <taxon>Nematoda</taxon>
        <taxon>Chromadorea</taxon>
        <taxon>Rhabditida</taxon>
        <taxon>Spirurina</taxon>
        <taxon>Ascaridomorpha</taxon>
        <taxon>Ascaridoidea</taxon>
        <taxon>Toxocaridae</taxon>
        <taxon>Toxocara</taxon>
    </lineage>
</organism>
<reference evidence="6" key="1">
    <citation type="submission" date="2016-06" db="UniProtKB">
        <authorList>
            <consortium name="WormBaseParasite"/>
        </authorList>
    </citation>
    <scope>IDENTIFICATION</scope>
</reference>
<dbReference type="Pfam" id="PF00566">
    <property type="entry name" value="RabGAP-TBC"/>
    <property type="match status" value="1"/>
</dbReference>
<evidence type="ECO:0000313" key="6">
    <source>
        <dbReference type="WBParaSite" id="TCNE_0001287201-mRNA-1"/>
    </source>
</evidence>
<evidence type="ECO:0000259" key="3">
    <source>
        <dbReference type="PROSITE" id="PS50086"/>
    </source>
</evidence>
<dbReference type="FunFam" id="1.10.10.750:FF:000005">
    <property type="entry name" value="TBC1 domain family member 14"/>
    <property type="match status" value="1"/>
</dbReference>
<keyword evidence="1" id="KW-0175">Coiled coil</keyword>
<dbReference type="EMBL" id="UYWY01021463">
    <property type="protein sequence ID" value="VDM44193.1"/>
    <property type="molecule type" value="Genomic_DNA"/>
</dbReference>
<dbReference type="WBParaSite" id="TCNE_0001287201-mRNA-1">
    <property type="protein sequence ID" value="TCNE_0001287201-mRNA-1"/>
    <property type="gene ID" value="TCNE_0001287201"/>
</dbReference>
<protein>
    <submittedName>
        <fullName evidence="6">TBC1 domain family member 14</fullName>
    </submittedName>
</protein>
<dbReference type="PANTHER" id="PTHR47219:SF15">
    <property type="entry name" value="TBC1 DOMAIN FAMILY MEMBER 12 ISOFORM X1"/>
    <property type="match status" value="1"/>
</dbReference>
<feature type="region of interest" description="Disordered" evidence="2">
    <location>
        <begin position="79"/>
        <end position="109"/>
    </location>
</feature>
<name>A0A183UWK2_TOXCA</name>
<dbReference type="SUPFAM" id="SSF47923">
    <property type="entry name" value="Ypt/Rab-GAP domain of gyp1p"/>
    <property type="match status" value="2"/>
</dbReference>
<feature type="compositionally biased region" description="Polar residues" evidence="2">
    <location>
        <begin position="657"/>
        <end position="667"/>
    </location>
</feature>
<keyword evidence="5" id="KW-1185">Reference proteome</keyword>
<dbReference type="FunFam" id="1.10.8.270:FF:000008">
    <property type="entry name" value="Putative TBC1 domain family member 14"/>
    <property type="match status" value="1"/>
</dbReference>
<dbReference type="GO" id="GO:0005773">
    <property type="term" value="C:vacuole"/>
    <property type="evidence" value="ECO:0007669"/>
    <property type="project" value="UniProtKB-ARBA"/>
</dbReference>
<gene>
    <name evidence="4" type="ORF">TCNE_LOCUS12872</name>
</gene>
<dbReference type="Gene3D" id="1.10.10.750">
    <property type="entry name" value="Ypt/Rab-GAP domain of gyp1p, domain 1"/>
    <property type="match status" value="1"/>
</dbReference>
<feature type="region of interest" description="Disordered" evidence="2">
    <location>
        <begin position="616"/>
        <end position="667"/>
    </location>
</feature>
<feature type="coiled-coil region" evidence="1">
    <location>
        <begin position="192"/>
        <end position="221"/>
    </location>
</feature>
<dbReference type="InterPro" id="IPR050302">
    <property type="entry name" value="Rab_GAP_TBC_domain"/>
</dbReference>
<reference evidence="4 5" key="2">
    <citation type="submission" date="2018-11" db="EMBL/GenBank/DDBJ databases">
        <authorList>
            <consortium name="Pathogen Informatics"/>
        </authorList>
    </citation>
    <scope>NUCLEOTIDE SEQUENCE [LARGE SCALE GENOMIC DNA]</scope>
</reference>
<dbReference type="Proteomes" id="UP000050794">
    <property type="component" value="Unassembled WGS sequence"/>
</dbReference>
<dbReference type="GO" id="GO:0005096">
    <property type="term" value="F:GTPase activator activity"/>
    <property type="evidence" value="ECO:0007669"/>
    <property type="project" value="TreeGrafter"/>
</dbReference>
<dbReference type="GO" id="GO:0031410">
    <property type="term" value="C:cytoplasmic vesicle"/>
    <property type="evidence" value="ECO:0007669"/>
    <property type="project" value="UniProtKB-ARBA"/>
</dbReference>
<dbReference type="PROSITE" id="PS50086">
    <property type="entry name" value="TBC_RABGAP"/>
    <property type="match status" value="1"/>
</dbReference>
<proteinExistence type="predicted"/>
<dbReference type="AlphaFoldDB" id="A0A183UWK2"/>
<feature type="domain" description="Rab-GAP TBC" evidence="3">
    <location>
        <begin position="250"/>
        <end position="476"/>
    </location>
</feature>
<dbReference type="SMART" id="SM00164">
    <property type="entry name" value="TBC"/>
    <property type="match status" value="1"/>
</dbReference>
<evidence type="ECO:0000313" key="5">
    <source>
        <dbReference type="Proteomes" id="UP000050794"/>
    </source>
</evidence>
<dbReference type="FunFam" id="1.10.472.80:FF:000006">
    <property type="entry name" value="TBC1 domain family member 14"/>
    <property type="match status" value="1"/>
</dbReference>
<evidence type="ECO:0000313" key="4">
    <source>
        <dbReference type="EMBL" id="VDM44193.1"/>
    </source>
</evidence>
<dbReference type="InterPro" id="IPR035969">
    <property type="entry name" value="Rab-GAP_TBC_sf"/>
</dbReference>
<accession>A0A183UWK2</accession>
<sequence length="667" mass="74793">MIITFRTGMFDSGPLTAVSFAGSPLKDDQECSASAASIETGPTIDSAIGDSVSSKRSSLDRKSQTSFVDWASDVESHCSPRFPDDEGLPEEEEDLFGGEKPSSRCNVPKKRLPLPSISLPRGLFSRTKHAPLTEHSTYSGSSWRFFSDKRPMKDPNVVSTMGLILETRPSNLPAKSEEEEAKHRAQYLELIEQARKKEAREAKERKRAAELQRRLEDQAAAACRQWSETILPKWEEMKNSKRCRELWWQGIPSKVRGRVWSLVIGNELSLTEDLYNICCSRALEKISAAENGETDVGDDSPLTMPRRTVSGVVEDFAFGQSVNRESTVELIHLDVSRTFPTLGIFQKGGPYYDLLLRLLGAYVCYRPDVGYVQSMSFVAAVLLLQMDPYEAFVAFANLLNRPLQLAFFRLRQPEMTEYFIAYDQYFDQELHKLHSHFDQLDVRPDLYLIEWVYTLYAKSLPLDVTCRVWDMFLRDGEEFLFKTALGILRLYERQLLEMDFEEVVQFLTHLPESMTGAELFRNIEPFMRSYASTSENAKCKRRFLQVHQSVLVQILADVNERINPGSSLGSSDRLSASASGRAIGDSASQCSQLSQLSTNMQNLKLSKSLSGFLGDLLKPPPPAHDANVSPSMRRSPTCPLSHIASAAEPSSTSSPTQCATSTPSSSS</sequence>
<dbReference type="Gene3D" id="1.10.8.270">
    <property type="entry name" value="putative rabgap domain of human tbc1 domain family member 14 like domains"/>
    <property type="match status" value="1"/>
</dbReference>
<dbReference type="Gene3D" id="1.10.472.80">
    <property type="entry name" value="Ypt/Rab-GAP domain of gyp1p, domain 3"/>
    <property type="match status" value="1"/>
</dbReference>
<evidence type="ECO:0000256" key="1">
    <source>
        <dbReference type="SAM" id="Coils"/>
    </source>
</evidence>
<dbReference type="GO" id="GO:0016192">
    <property type="term" value="P:vesicle-mediated transport"/>
    <property type="evidence" value="ECO:0007669"/>
    <property type="project" value="UniProtKB-ARBA"/>
</dbReference>
<dbReference type="GO" id="GO:0031267">
    <property type="term" value="F:small GTPase binding"/>
    <property type="evidence" value="ECO:0007669"/>
    <property type="project" value="TreeGrafter"/>
</dbReference>
<dbReference type="InterPro" id="IPR000195">
    <property type="entry name" value="Rab-GAP-TBC_dom"/>
</dbReference>